<dbReference type="GO" id="GO:0030682">
    <property type="term" value="P:symbiont-mediated perturbation of host defenses"/>
    <property type="evidence" value="ECO:0007669"/>
    <property type="project" value="InterPro"/>
</dbReference>
<dbReference type="EMBL" id="GADI01003817">
    <property type="protein sequence ID" value="JAA69991.1"/>
    <property type="molecule type" value="mRNA"/>
</dbReference>
<proteinExistence type="evidence at transcript level"/>
<dbReference type="AlphaFoldDB" id="A0A0K8RFY3"/>
<organism evidence="2">
    <name type="scientific">Ixodes ricinus</name>
    <name type="common">Common tick</name>
    <name type="synonym">Acarus ricinus</name>
    <dbReference type="NCBI Taxonomy" id="34613"/>
    <lineage>
        <taxon>Eukaryota</taxon>
        <taxon>Metazoa</taxon>
        <taxon>Ecdysozoa</taxon>
        <taxon>Arthropoda</taxon>
        <taxon>Chelicerata</taxon>
        <taxon>Arachnida</taxon>
        <taxon>Acari</taxon>
        <taxon>Parasitiformes</taxon>
        <taxon>Ixodida</taxon>
        <taxon>Ixodoidea</taxon>
        <taxon>Ixodidae</taxon>
        <taxon>Ixodinae</taxon>
        <taxon>Ixodes</taxon>
    </lineage>
</organism>
<accession>A0A0K8RFY3</accession>
<dbReference type="Pfam" id="PF02098">
    <property type="entry name" value="His_binding"/>
    <property type="match status" value="1"/>
</dbReference>
<evidence type="ECO:0000313" key="2">
    <source>
        <dbReference type="EMBL" id="JAA69991.1"/>
    </source>
</evidence>
<reference evidence="2" key="1">
    <citation type="submission" date="2012-12" db="EMBL/GenBank/DDBJ databases">
        <title>Identification and characterization of a phenylalanine ammonia-lyase gene family in Isatis indigotica Fort.</title>
        <authorList>
            <person name="Liu Q."/>
            <person name="Chen J."/>
            <person name="Zhou X."/>
            <person name="Di P."/>
            <person name="Xiao Y."/>
            <person name="Xuan H."/>
            <person name="Zhang L."/>
            <person name="Chen W."/>
        </authorList>
    </citation>
    <scope>NUCLEOTIDE SEQUENCE</scope>
    <source>
        <tissue evidence="2">Salivary gland</tissue>
    </source>
</reference>
<dbReference type="InterPro" id="IPR012674">
    <property type="entry name" value="Calycin"/>
</dbReference>
<dbReference type="SUPFAM" id="SSF50814">
    <property type="entry name" value="Lipocalins"/>
    <property type="match status" value="1"/>
</dbReference>
<feature type="signal peptide" evidence="1">
    <location>
        <begin position="1"/>
        <end position="40"/>
    </location>
</feature>
<sequence>MQEANSFRGARDFISAVLSNMKAATFLFLICVSLTTQVMAHDGTQIDDPQYYESHQDINRALQNCDPFSWMYYRTYQPKLTDPEYACVYANVTKLNGTGRYMFMQGWTKADNQTIEVPLFVSTTKTPEYKGREDNAMHVTLRDRNGTIIRNFGLYELIYSDYEKCDILRVTLRGQACELYVHSKYLKEEELQECLRYYKQACVKQGGDDYKVYNKNCKTHQKAKPAATTLSQ</sequence>
<feature type="chain" id="PRO_5005517816" evidence="1">
    <location>
        <begin position="41"/>
        <end position="232"/>
    </location>
</feature>
<dbReference type="Gene3D" id="2.40.128.20">
    <property type="match status" value="1"/>
</dbReference>
<dbReference type="InterPro" id="IPR002970">
    <property type="entry name" value="Tick_his-bd"/>
</dbReference>
<dbReference type="GO" id="GO:0043176">
    <property type="term" value="F:amine binding"/>
    <property type="evidence" value="ECO:0007669"/>
    <property type="project" value="InterPro"/>
</dbReference>
<protein>
    <submittedName>
        <fullName evidence="2">Putative salivary lipocalin</fullName>
    </submittedName>
</protein>
<keyword evidence="1" id="KW-0732">Signal</keyword>
<name>A0A0K8RFY3_IXORI</name>
<evidence type="ECO:0000256" key="1">
    <source>
        <dbReference type="SAM" id="SignalP"/>
    </source>
</evidence>